<evidence type="ECO:0000313" key="9">
    <source>
        <dbReference type="EnsemblMetazoa" id="CJA01051.1"/>
    </source>
</evidence>
<keyword evidence="3 8" id="KW-0328">Glycosyltransferase</keyword>
<evidence type="ECO:0000313" key="10">
    <source>
        <dbReference type="Proteomes" id="UP000005237"/>
    </source>
</evidence>
<evidence type="ECO:0000256" key="2">
    <source>
        <dbReference type="ARBA" id="ARBA00007647"/>
    </source>
</evidence>
<protein>
    <recommendedName>
        <fullName evidence="8">Glycosyltransferase family 92 protein</fullName>
        <ecNumber evidence="8">2.4.1.-</ecNumber>
    </recommendedName>
</protein>
<dbReference type="EnsemblMetazoa" id="CJA01051.1">
    <property type="protein sequence ID" value="CJA01051.1"/>
    <property type="gene ID" value="WBGene00120254"/>
</dbReference>
<keyword evidence="10" id="KW-1185">Reference proteome</keyword>
<organism evidence="9 10">
    <name type="scientific">Caenorhabditis japonica</name>
    <dbReference type="NCBI Taxonomy" id="281687"/>
    <lineage>
        <taxon>Eukaryota</taxon>
        <taxon>Metazoa</taxon>
        <taxon>Ecdysozoa</taxon>
        <taxon>Nematoda</taxon>
        <taxon>Chromadorea</taxon>
        <taxon>Rhabditida</taxon>
        <taxon>Rhabditina</taxon>
        <taxon>Rhabditomorpha</taxon>
        <taxon>Rhabditoidea</taxon>
        <taxon>Rhabditidae</taxon>
        <taxon>Peloderinae</taxon>
        <taxon>Caenorhabditis</taxon>
    </lineage>
</organism>
<evidence type="ECO:0000256" key="1">
    <source>
        <dbReference type="ARBA" id="ARBA00004167"/>
    </source>
</evidence>
<keyword evidence="4 8" id="KW-0808">Transferase</keyword>
<dbReference type="PANTHER" id="PTHR21461:SF9">
    <property type="entry name" value="GLYCOSYLTRANSFERASE FAMILY 92 PROTEIN"/>
    <property type="match status" value="1"/>
</dbReference>
<name>A0A8R1HKG8_CAEJA</name>
<dbReference type="PANTHER" id="PTHR21461">
    <property type="entry name" value="GLYCOSYLTRANSFERASE FAMILY 92 PROTEIN"/>
    <property type="match status" value="1"/>
</dbReference>
<evidence type="ECO:0000256" key="7">
    <source>
        <dbReference type="ARBA" id="ARBA00023136"/>
    </source>
</evidence>
<proteinExistence type="inferred from homology"/>
<dbReference type="GO" id="GO:0016020">
    <property type="term" value="C:membrane"/>
    <property type="evidence" value="ECO:0007669"/>
    <property type="project" value="UniProtKB-SubCell"/>
</dbReference>
<dbReference type="GO" id="GO:0005737">
    <property type="term" value="C:cytoplasm"/>
    <property type="evidence" value="ECO:0007669"/>
    <property type="project" value="TreeGrafter"/>
</dbReference>
<keyword evidence="5" id="KW-0812">Transmembrane</keyword>
<evidence type="ECO:0000256" key="5">
    <source>
        <dbReference type="ARBA" id="ARBA00022692"/>
    </source>
</evidence>
<reference evidence="10" key="1">
    <citation type="submission" date="2010-08" db="EMBL/GenBank/DDBJ databases">
        <authorList>
            <consortium name="Caenorhabditis japonica Sequencing Consortium"/>
            <person name="Wilson R.K."/>
        </authorList>
    </citation>
    <scope>NUCLEOTIDE SEQUENCE [LARGE SCALE GENOMIC DNA]</scope>
    <source>
        <strain evidence="10">DF5081</strain>
    </source>
</reference>
<dbReference type="EC" id="2.4.1.-" evidence="8"/>
<evidence type="ECO:0000256" key="6">
    <source>
        <dbReference type="ARBA" id="ARBA00022989"/>
    </source>
</evidence>
<comment type="subcellular location">
    <subcellularLocation>
        <location evidence="1">Membrane</location>
        <topology evidence="1">Single-pass membrane protein</topology>
    </subcellularLocation>
</comment>
<dbReference type="AlphaFoldDB" id="A0A8R1HKG8"/>
<evidence type="ECO:0000256" key="8">
    <source>
        <dbReference type="RuleBase" id="RU366017"/>
    </source>
</evidence>
<sequence>MDWMFHMMQITDCFFRARRHSKWILNVDIDERLVMTQIPLSSYLRTIPEDMGDINFSTKRVQRTEHLPSTFTPAGFEREVLFSKYQKTAPMSYIEMKVLLRPDRTEGLFYHWVWARYPGFRTMMIPKTVGYVRHYRTTLPSLAANWVESKLVTDNTRSNRLDVRFEERLMAAVVRRLKRVYELRDIWCEEIPLRMLGLMDRYNYNCVWKGNEVVEIDKVRPQDPLDYKPCKVEPWNNVTLEEISFKELRADWRNKLLARWNNFKNARLRPISAFVYEQEIVVVTAKYIDADKPLYCRYFDCNRIELPGSAFQSTMFPYSAVYCARRAGAKYMTVTRTVDEPVNFTVHIVSRLFDEPVYEVSVCVGPIYGAESRWLEIVETTEHHILMGIQHFYFTVFHQVNAYTRRLLDDYEQTGHAEVTVIQTEYKHMDWMFHMMQITDCFFRARRHSKWILNVDIDERLVMTQMPLLSYLRSLPQNIADITFSTKRVARTERLPPVYKPTGIKNEILFTKYKKTVPLSYVELKGMLRPDKTEGLFYHWVWTHYPGYRSLTASKTVGYVRHYRTTLPSLRADWVDNEHVSGNMRNNRLDREFEEQLVTAVIRRLKRVYELRDIWCEEIPLFMLGLMERHNYNCVWKVNGTRFN</sequence>
<dbReference type="GO" id="GO:0016757">
    <property type="term" value="F:glycosyltransferase activity"/>
    <property type="evidence" value="ECO:0007669"/>
    <property type="project" value="UniProtKB-UniRule"/>
</dbReference>
<accession>A0A8R1HKG8</accession>
<dbReference type="Proteomes" id="UP000005237">
    <property type="component" value="Unassembled WGS sequence"/>
</dbReference>
<comment type="similarity">
    <text evidence="2 8">Belongs to the glycosyltransferase 92 family.</text>
</comment>
<reference evidence="9" key="2">
    <citation type="submission" date="2022-06" db="UniProtKB">
        <authorList>
            <consortium name="EnsemblMetazoa"/>
        </authorList>
    </citation>
    <scope>IDENTIFICATION</scope>
    <source>
        <strain evidence="9">DF5081</strain>
    </source>
</reference>
<evidence type="ECO:0000256" key="3">
    <source>
        <dbReference type="ARBA" id="ARBA00022676"/>
    </source>
</evidence>
<keyword evidence="7" id="KW-0472">Membrane</keyword>
<dbReference type="InterPro" id="IPR008166">
    <property type="entry name" value="Glyco_transf_92"/>
</dbReference>
<evidence type="ECO:0000256" key="4">
    <source>
        <dbReference type="ARBA" id="ARBA00022679"/>
    </source>
</evidence>
<keyword evidence="6" id="KW-1133">Transmembrane helix</keyword>
<dbReference type="Pfam" id="PF01697">
    <property type="entry name" value="Glyco_transf_92"/>
    <property type="match status" value="2"/>
</dbReference>